<dbReference type="Proteomes" id="UP000092445">
    <property type="component" value="Unassembled WGS sequence"/>
</dbReference>
<accession>A0A1A9ZEY7</accession>
<reference evidence="1" key="2">
    <citation type="submission" date="2020-05" db="UniProtKB">
        <authorList>
            <consortium name="EnsemblMetazoa"/>
        </authorList>
    </citation>
    <scope>IDENTIFICATION</scope>
    <source>
        <strain evidence="1">IAEA</strain>
    </source>
</reference>
<evidence type="ECO:0000313" key="2">
    <source>
        <dbReference type="Proteomes" id="UP000092445"/>
    </source>
</evidence>
<reference evidence="2" key="1">
    <citation type="submission" date="2014-03" db="EMBL/GenBank/DDBJ databases">
        <authorList>
            <person name="Aksoy S."/>
            <person name="Warren W."/>
            <person name="Wilson R.K."/>
        </authorList>
    </citation>
    <scope>NUCLEOTIDE SEQUENCE [LARGE SCALE GENOMIC DNA]</scope>
    <source>
        <strain evidence="2">IAEA</strain>
    </source>
</reference>
<organism evidence="1 2">
    <name type="scientific">Glossina pallidipes</name>
    <name type="common">Tsetse fly</name>
    <dbReference type="NCBI Taxonomy" id="7398"/>
    <lineage>
        <taxon>Eukaryota</taxon>
        <taxon>Metazoa</taxon>
        <taxon>Ecdysozoa</taxon>
        <taxon>Arthropoda</taxon>
        <taxon>Hexapoda</taxon>
        <taxon>Insecta</taxon>
        <taxon>Pterygota</taxon>
        <taxon>Neoptera</taxon>
        <taxon>Endopterygota</taxon>
        <taxon>Diptera</taxon>
        <taxon>Brachycera</taxon>
        <taxon>Muscomorpha</taxon>
        <taxon>Hippoboscoidea</taxon>
        <taxon>Glossinidae</taxon>
        <taxon>Glossina</taxon>
    </lineage>
</organism>
<proteinExistence type="predicted"/>
<keyword evidence="2" id="KW-1185">Reference proteome</keyword>
<name>A0A1A9ZEY7_GLOPL</name>
<sequence length="169" mass="18414">MDHSPTETMKRIQHTIRNGKTTTKYFQNKKNKFTLLLLLAGSQRRNQKSPGVIRTSLEVIGHFPNVNDMLVLVVLLARLAILVPLCDRLVVVAVVVVTVPLDFAKEVPDILSKSAVFERSIASPIFVILAGGFGSGRSLRNSLSKVATSWGLQNILTAGVHLKAGTDVT</sequence>
<dbReference type="EnsemblMetazoa" id="GPAI012562-RA">
    <property type="protein sequence ID" value="GPAI012562-PA"/>
    <property type="gene ID" value="GPAI012562"/>
</dbReference>
<dbReference type="AlphaFoldDB" id="A0A1A9ZEY7"/>
<protein>
    <submittedName>
        <fullName evidence="1">Uncharacterized protein</fullName>
    </submittedName>
</protein>
<dbReference type="VEuPathDB" id="VectorBase:GPAI012562"/>
<evidence type="ECO:0000313" key="1">
    <source>
        <dbReference type="EnsemblMetazoa" id="GPAI012562-PA"/>
    </source>
</evidence>